<comment type="caution">
    <text evidence="9">Lacks conserved residue(s) required for the propagation of feature annotation.</text>
</comment>
<evidence type="ECO:0000313" key="10">
    <source>
        <dbReference type="EMBL" id="KAH3874289.1"/>
    </source>
</evidence>
<evidence type="ECO:0000313" key="11">
    <source>
        <dbReference type="Proteomes" id="UP000828390"/>
    </source>
</evidence>
<evidence type="ECO:0000256" key="9">
    <source>
        <dbReference type="RuleBase" id="RU010713"/>
    </source>
</evidence>
<dbReference type="Pfam" id="PF00876">
    <property type="entry name" value="Innexin"/>
    <property type="match status" value="1"/>
</dbReference>
<evidence type="ECO:0000256" key="4">
    <source>
        <dbReference type="ARBA" id="ARBA00022692"/>
    </source>
</evidence>
<dbReference type="EMBL" id="JAIWYP010000002">
    <property type="protein sequence ID" value="KAH3874289.1"/>
    <property type="molecule type" value="Genomic_DNA"/>
</dbReference>
<feature type="transmembrane region" description="Helical" evidence="9">
    <location>
        <begin position="215"/>
        <end position="239"/>
    </location>
</feature>
<name>A0A9D4RMX8_DREPO</name>
<keyword evidence="3" id="KW-1003">Cell membrane</keyword>
<dbReference type="PRINTS" id="PR01262">
    <property type="entry name" value="INNEXIN"/>
</dbReference>
<evidence type="ECO:0000256" key="6">
    <source>
        <dbReference type="ARBA" id="ARBA00023065"/>
    </source>
</evidence>
<keyword evidence="4 9" id="KW-0812">Transmembrane</keyword>
<sequence length="416" mass="48590">MCTHAFPNRVRDILVSWTTWSKLAGNADDDWADRLSHIYTVVILCSFSMFVLGGSYMDDRIACWMKGEYTAHMAKYAVNHCWVHNTYFVPMDEHIPRGDTGDLDITYYQYVPLILLCSALFFKVPCLLWRCFASFSGIEINKVVEMMAASHYVEDAKRDEKVAEIVCTIDRWLDANRQYHWNCFVRMRQKLGRVLFCLNRREGTFLTGLYMLTKLLFLANVVGQFFLLDAFMGGFYSYYGLEAMKTLAYEHQMKESRRFPRTTMCSFSIRSFKVDAPEKETIQCILPLNLYNEKIFLFLWFWFILVATATAINLLAWIWRQIFVKNRLTFVKRYLKMRGRLQTTTDKTLSRKFANFLRGDGVFLLQMIAKNANQLIVTDVVVGLWDRFLEKPIVKKALADNLPVNNNQGDAKASYK</sequence>
<dbReference type="PANTHER" id="PTHR11893:SF36">
    <property type="entry name" value="INNEXIN-5"/>
    <property type="match status" value="1"/>
</dbReference>
<feature type="transmembrane region" description="Helical" evidence="9">
    <location>
        <begin position="38"/>
        <end position="57"/>
    </location>
</feature>
<proteinExistence type="inferred from homology"/>
<comment type="subcellular location">
    <subcellularLocation>
        <location evidence="1 9">Cell membrane</location>
        <topology evidence="1 9">Multi-pass membrane protein</topology>
    </subcellularLocation>
</comment>
<keyword evidence="5 9" id="KW-1133">Transmembrane helix</keyword>
<keyword evidence="11" id="KW-1185">Reference proteome</keyword>
<organism evidence="10 11">
    <name type="scientific">Dreissena polymorpha</name>
    <name type="common">Zebra mussel</name>
    <name type="synonym">Mytilus polymorpha</name>
    <dbReference type="NCBI Taxonomy" id="45954"/>
    <lineage>
        <taxon>Eukaryota</taxon>
        <taxon>Metazoa</taxon>
        <taxon>Spiralia</taxon>
        <taxon>Lophotrochozoa</taxon>
        <taxon>Mollusca</taxon>
        <taxon>Bivalvia</taxon>
        <taxon>Autobranchia</taxon>
        <taxon>Heteroconchia</taxon>
        <taxon>Euheterodonta</taxon>
        <taxon>Imparidentia</taxon>
        <taxon>Neoheterodontei</taxon>
        <taxon>Myida</taxon>
        <taxon>Dreissenoidea</taxon>
        <taxon>Dreissenidae</taxon>
        <taxon>Dreissena</taxon>
    </lineage>
</organism>
<dbReference type="GO" id="GO:0034220">
    <property type="term" value="P:monoatomic ion transmembrane transport"/>
    <property type="evidence" value="ECO:0007669"/>
    <property type="project" value="UniProtKB-KW"/>
</dbReference>
<evidence type="ECO:0000256" key="3">
    <source>
        <dbReference type="ARBA" id="ARBA00022475"/>
    </source>
</evidence>
<keyword evidence="8 9" id="KW-0407">Ion channel</keyword>
<dbReference type="InterPro" id="IPR000990">
    <property type="entry name" value="Innexin"/>
</dbReference>
<protein>
    <recommendedName>
        <fullName evidence="9">Innexin</fullName>
    </recommendedName>
</protein>
<keyword evidence="2 9" id="KW-0813">Transport</keyword>
<dbReference type="GO" id="GO:0005243">
    <property type="term" value="F:gap junction channel activity"/>
    <property type="evidence" value="ECO:0007669"/>
    <property type="project" value="TreeGrafter"/>
</dbReference>
<dbReference type="PROSITE" id="PS51013">
    <property type="entry name" value="PANNEXIN"/>
    <property type="match status" value="1"/>
</dbReference>
<keyword evidence="7 9" id="KW-0472">Membrane</keyword>
<reference evidence="10" key="2">
    <citation type="submission" date="2020-11" db="EMBL/GenBank/DDBJ databases">
        <authorList>
            <person name="McCartney M.A."/>
            <person name="Auch B."/>
            <person name="Kono T."/>
            <person name="Mallez S."/>
            <person name="Becker A."/>
            <person name="Gohl D.M."/>
            <person name="Silverstein K.A.T."/>
            <person name="Koren S."/>
            <person name="Bechman K.B."/>
            <person name="Herman A."/>
            <person name="Abrahante J.E."/>
            <person name="Garbe J."/>
        </authorList>
    </citation>
    <scope>NUCLEOTIDE SEQUENCE</scope>
    <source>
        <strain evidence="10">Duluth1</strain>
        <tissue evidence="10">Whole animal</tissue>
    </source>
</reference>
<gene>
    <name evidence="9" type="primary">inx</name>
    <name evidence="10" type="ORF">DPMN_037531</name>
</gene>
<evidence type="ECO:0000256" key="8">
    <source>
        <dbReference type="ARBA" id="ARBA00023303"/>
    </source>
</evidence>
<dbReference type="PANTHER" id="PTHR11893">
    <property type="entry name" value="INNEXIN"/>
    <property type="match status" value="1"/>
</dbReference>
<comment type="similarity">
    <text evidence="9">Belongs to the pannexin family.</text>
</comment>
<dbReference type="AlphaFoldDB" id="A0A9D4RMX8"/>
<dbReference type="GO" id="GO:0005921">
    <property type="term" value="C:gap junction"/>
    <property type="evidence" value="ECO:0007669"/>
    <property type="project" value="UniProtKB-UniRule"/>
</dbReference>
<reference evidence="10" key="1">
    <citation type="journal article" date="2019" name="bioRxiv">
        <title>The Genome of the Zebra Mussel, Dreissena polymorpha: A Resource for Invasive Species Research.</title>
        <authorList>
            <person name="McCartney M.A."/>
            <person name="Auch B."/>
            <person name="Kono T."/>
            <person name="Mallez S."/>
            <person name="Zhang Y."/>
            <person name="Obille A."/>
            <person name="Becker A."/>
            <person name="Abrahante J.E."/>
            <person name="Garbe J."/>
            <person name="Badalamenti J.P."/>
            <person name="Herman A."/>
            <person name="Mangelson H."/>
            <person name="Liachko I."/>
            <person name="Sullivan S."/>
            <person name="Sone E.D."/>
            <person name="Koren S."/>
            <person name="Silverstein K.A.T."/>
            <person name="Beckman K.B."/>
            <person name="Gohl D.M."/>
        </authorList>
    </citation>
    <scope>NUCLEOTIDE SEQUENCE</scope>
    <source>
        <strain evidence="10">Duluth1</strain>
        <tissue evidence="10">Whole animal</tissue>
    </source>
</reference>
<evidence type="ECO:0000256" key="5">
    <source>
        <dbReference type="ARBA" id="ARBA00022989"/>
    </source>
</evidence>
<dbReference type="Proteomes" id="UP000828390">
    <property type="component" value="Unassembled WGS sequence"/>
</dbReference>
<comment type="function">
    <text evidence="9">Structural component of the gap junctions.</text>
</comment>
<dbReference type="GO" id="GO:0005886">
    <property type="term" value="C:plasma membrane"/>
    <property type="evidence" value="ECO:0007669"/>
    <property type="project" value="UniProtKB-SubCell"/>
</dbReference>
<evidence type="ECO:0000256" key="1">
    <source>
        <dbReference type="ARBA" id="ARBA00004651"/>
    </source>
</evidence>
<evidence type="ECO:0000256" key="7">
    <source>
        <dbReference type="ARBA" id="ARBA00023136"/>
    </source>
</evidence>
<feature type="transmembrane region" description="Helical" evidence="9">
    <location>
        <begin position="295"/>
        <end position="319"/>
    </location>
</feature>
<evidence type="ECO:0000256" key="2">
    <source>
        <dbReference type="ARBA" id="ARBA00022448"/>
    </source>
</evidence>
<accession>A0A9D4RMX8</accession>
<comment type="caution">
    <text evidence="10">The sequence shown here is derived from an EMBL/GenBank/DDBJ whole genome shotgun (WGS) entry which is preliminary data.</text>
</comment>
<keyword evidence="6 9" id="KW-0406">Ion transport</keyword>